<evidence type="ECO:0000313" key="6">
    <source>
        <dbReference type="EMBL" id="EFE38590.1"/>
    </source>
</evidence>
<dbReference type="InterPro" id="IPR025702">
    <property type="entry name" value="OXD"/>
</dbReference>
<keyword evidence="2" id="KW-0349">Heme</keyword>
<dbReference type="GO" id="GO:0046872">
    <property type="term" value="F:metal ion binding"/>
    <property type="evidence" value="ECO:0007669"/>
    <property type="project" value="UniProtKB-KW"/>
</dbReference>
<dbReference type="GeneID" id="9577232"/>
<dbReference type="Proteomes" id="UP000008383">
    <property type="component" value="Unassembled WGS sequence"/>
</dbReference>
<keyword evidence="3" id="KW-0479">Metal-binding</keyword>
<evidence type="ECO:0000256" key="4">
    <source>
        <dbReference type="ARBA" id="ARBA00023004"/>
    </source>
</evidence>
<comment type="cofactor">
    <cofactor evidence="1">
        <name>heme b</name>
        <dbReference type="ChEBI" id="CHEBI:60344"/>
    </cofactor>
</comment>
<reference evidence="7" key="1">
    <citation type="journal article" date="2011" name="Genome Biol.">
        <title>Comparative and functional genomics provide insights into the pathogenicity of dermatophytic fungi.</title>
        <authorList>
            <person name="Burmester A."/>
            <person name="Shelest E."/>
            <person name="Gloeckner G."/>
            <person name="Heddergott C."/>
            <person name="Schindler S."/>
            <person name="Staib P."/>
            <person name="Heidel A."/>
            <person name="Felder M."/>
            <person name="Petzold A."/>
            <person name="Szafranski K."/>
            <person name="Feuermann M."/>
            <person name="Pedruzzi I."/>
            <person name="Priebe S."/>
            <person name="Groth M."/>
            <person name="Winkler R."/>
            <person name="Li W."/>
            <person name="Kniemeyer O."/>
            <person name="Schroeckh V."/>
            <person name="Hertweck C."/>
            <person name="Hube B."/>
            <person name="White T.C."/>
            <person name="Platzer M."/>
            <person name="Guthke R."/>
            <person name="Heitman J."/>
            <person name="Woestemeyer J."/>
            <person name="Zipfel P.F."/>
            <person name="Monod M."/>
            <person name="Brakhage A.A."/>
        </authorList>
    </citation>
    <scope>NUCLEOTIDE SEQUENCE [LARGE SCALE GENOMIC DNA]</scope>
    <source>
        <strain evidence="7">HKI 0517</strain>
    </source>
</reference>
<dbReference type="AlphaFoldDB" id="D4DHU0"/>
<dbReference type="HOGENOM" id="CLU_065607_0_0_1"/>
<dbReference type="KEGG" id="tve:TRV_06747"/>
<keyword evidence="4" id="KW-0408">Iron</keyword>
<dbReference type="Pfam" id="PF13816">
    <property type="entry name" value="Dehydratase_hem"/>
    <property type="match status" value="1"/>
</dbReference>
<sequence>YPSPSLGLSLRMLESAIPLHLTQERTQPAKTPDNYEPPTIAYTSRFTENVKDIVMAIIGAQYASAAGNDGAAISKILEFVKSPTDTEVRPSFWELASVTDANGSYNIAILAYWPSQETYESWNKVSNFRSWWEGLDTENQQHGWFLEVFSPTTDGFETVASDEKVLEGAACMREKASGPILEHVYWGSMRDRMPICQTDAVPGDTTSSAAQQISSTLRRRVQVPGRQNLVVIRSGQDWSNTPPEEHKLYIDTMQPPLIEGMTFLRDQGREIGCHSCRLMDIVDNDTFEVAKDRTFGLAYWDSLGSLEKWSREHPTHLNIFGTFLKYAKRLDNNVSLRLFHEVLVLKPEQQFFEYVGCHEKTGMLASLIS</sequence>
<evidence type="ECO:0000256" key="2">
    <source>
        <dbReference type="ARBA" id="ARBA00022617"/>
    </source>
</evidence>
<proteinExistence type="predicted"/>
<protein>
    <submittedName>
        <fullName evidence="6">Phenylacetaldoxime dehydratase family protein, putative</fullName>
    </submittedName>
</protein>
<evidence type="ECO:0000313" key="7">
    <source>
        <dbReference type="Proteomes" id="UP000008383"/>
    </source>
</evidence>
<dbReference type="OrthoDB" id="3359285at2759"/>
<evidence type="ECO:0000256" key="5">
    <source>
        <dbReference type="ARBA" id="ARBA00023239"/>
    </source>
</evidence>
<evidence type="ECO:0000256" key="3">
    <source>
        <dbReference type="ARBA" id="ARBA00022723"/>
    </source>
</evidence>
<keyword evidence="5" id="KW-0456">Lyase</keyword>
<dbReference type="GO" id="GO:0016829">
    <property type="term" value="F:lyase activity"/>
    <property type="evidence" value="ECO:0007669"/>
    <property type="project" value="UniProtKB-KW"/>
</dbReference>
<feature type="non-terminal residue" evidence="6">
    <location>
        <position position="1"/>
    </location>
</feature>
<evidence type="ECO:0000256" key="1">
    <source>
        <dbReference type="ARBA" id="ARBA00001970"/>
    </source>
</evidence>
<comment type="caution">
    <text evidence="6">The sequence shown here is derived from an EMBL/GenBank/DDBJ whole genome shotgun (WGS) entry which is preliminary data.</text>
</comment>
<keyword evidence="7" id="KW-1185">Reference proteome</keyword>
<gene>
    <name evidence="6" type="ORF">TRV_06747</name>
</gene>
<dbReference type="EMBL" id="ACYE01000387">
    <property type="protein sequence ID" value="EFE38590.1"/>
    <property type="molecule type" value="Genomic_DNA"/>
</dbReference>
<name>D4DHU0_TRIVH</name>
<organism evidence="6 7">
    <name type="scientific">Trichophyton verrucosum (strain HKI 0517)</name>
    <dbReference type="NCBI Taxonomy" id="663202"/>
    <lineage>
        <taxon>Eukaryota</taxon>
        <taxon>Fungi</taxon>
        <taxon>Dikarya</taxon>
        <taxon>Ascomycota</taxon>
        <taxon>Pezizomycotina</taxon>
        <taxon>Eurotiomycetes</taxon>
        <taxon>Eurotiomycetidae</taxon>
        <taxon>Onygenales</taxon>
        <taxon>Arthrodermataceae</taxon>
        <taxon>Trichophyton</taxon>
    </lineage>
</organism>
<dbReference type="RefSeq" id="XP_003019235.1">
    <property type="nucleotide sequence ID" value="XM_003019189.1"/>
</dbReference>
<accession>D4DHU0</accession>